<dbReference type="Gene3D" id="3.30.70.270">
    <property type="match status" value="1"/>
</dbReference>
<dbReference type="NCBIfam" id="TIGR00254">
    <property type="entry name" value="GGDEF"/>
    <property type="match status" value="1"/>
</dbReference>
<dbReference type="GO" id="GO:0006355">
    <property type="term" value="P:regulation of DNA-templated transcription"/>
    <property type="evidence" value="ECO:0007669"/>
    <property type="project" value="InterPro"/>
</dbReference>
<dbReference type="EMBL" id="PIQE01000002">
    <property type="protein sequence ID" value="RUO72563.1"/>
    <property type="molecule type" value="Genomic_DNA"/>
</dbReference>
<dbReference type="InterPro" id="IPR043128">
    <property type="entry name" value="Rev_trsase/Diguanyl_cyclase"/>
</dbReference>
<evidence type="ECO:0000313" key="5">
    <source>
        <dbReference type="Proteomes" id="UP000287022"/>
    </source>
</evidence>
<dbReference type="InterPro" id="IPR000160">
    <property type="entry name" value="GGDEF_dom"/>
</dbReference>
<comment type="cofactor">
    <cofactor evidence="1">
        <name>Mg(2+)</name>
        <dbReference type="ChEBI" id="CHEBI:18420"/>
    </cofactor>
</comment>
<dbReference type="Pfam" id="PF00989">
    <property type="entry name" value="PAS"/>
    <property type="match status" value="1"/>
</dbReference>
<dbReference type="NCBIfam" id="TIGR00229">
    <property type="entry name" value="sensory_box"/>
    <property type="match status" value="1"/>
</dbReference>
<dbReference type="PANTHER" id="PTHR44757">
    <property type="entry name" value="DIGUANYLATE CYCLASE DGCP"/>
    <property type="match status" value="1"/>
</dbReference>
<dbReference type="InterPro" id="IPR052155">
    <property type="entry name" value="Biofilm_reg_signaling"/>
</dbReference>
<reference evidence="5" key="1">
    <citation type="journal article" date="2018" name="Front. Microbiol.">
        <title>Genome-Based Analysis Reveals the Taxonomy and Diversity of the Family Idiomarinaceae.</title>
        <authorList>
            <person name="Liu Y."/>
            <person name="Lai Q."/>
            <person name="Shao Z."/>
        </authorList>
    </citation>
    <scope>NUCLEOTIDE SEQUENCE [LARGE SCALE GENOMIC DNA]</scope>
    <source>
        <strain evidence="5">c121</strain>
    </source>
</reference>
<accession>A0A432Z3Z7</accession>
<gene>
    <name evidence="4" type="ORF">CWI80_08410</name>
</gene>
<dbReference type="Gene3D" id="3.30.450.20">
    <property type="entry name" value="PAS domain"/>
    <property type="match status" value="1"/>
</dbReference>
<protein>
    <submittedName>
        <fullName evidence="4">Sensor domain-containing diguanylate cyclase</fullName>
    </submittedName>
</protein>
<dbReference type="Proteomes" id="UP000287022">
    <property type="component" value="Unassembled WGS sequence"/>
</dbReference>
<dbReference type="PROSITE" id="PS50887">
    <property type="entry name" value="GGDEF"/>
    <property type="match status" value="1"/>
</dbReference>
<evidence type="ECO:0000259" key="2">
    <source>
        <dbReference type="PROSITE" id="PS50112"/>
    </source>
</evidence>
<dbReference type="FunFam" id="3.30.70.270:FF:000001">
    <property type="entry name" value="Diguanylate cyclase domain protein"/>
    <property type="match status" value="1"/>
</dbReference>
<dbReference type="InterPro" id="IPR029787">
    <property type="entry name" value="Nucleotide_cyclase"/>
</dbReference>
<dbReference type="GO" id="GO:0003824">
    <property type="term" value="F:catalytic activity"/>
    <property type="evidence" value="ECO:0007669"/>
    <property type="project" value="UniProtKB-ARBA"/>
</dbReference>
<dbReference type="PROSITE" id="PS50112">
    <property type="entry name" value="PAS"/>
    <property type="match status" value="1"/>
</dbReference>
<dbReference type="SUPFAM" id="SSF55073">
    <property type="entry name" value="Nucleotide cyclase"/>
    <property type="match status" value="1"/>
</dbReference>
<dbReference type="InterPro" id="IPR000014">
    <property type="entry name" value="PAS"/>
</dbReference>
<dbReference type="SMART" id="SM00267">
    <property type="entry name" value="GGDEF"/>
    <property type="match status" value="1"/>
</dbReference>
<dbReference type="PANTHER" id="PTHR44757:SF2">
    <property type="entry name" value="BIOFILM ARCHITECTURE MAINTENANCE PROTEIN MBAA"/>
    <property type="match status" value="1"/>
</dbReference>
<comment type="caution">
    <text evidence="4">The sequence shown here is derived from an EMBL/GenBank/DDBJ whole genome shotgun (WGS) entry which is preliminary data.</text>
</comment>
<name>A0A432Z3Z7_9GAMM</name>
<dbReference type="AlphaFoldDB" id="A0A432Z3Z7"/>
<feature type="domain" description="PAS" evidence="2">
    <location>
        <begin position="3"/>
        <end position="73"/>
    </location>
</feature>
<sequence>MTNLHDYSELIEVIPDAALVVDRQGRIVLCNRLASQLFGYAAAELKALTLDALLPEEVRDKHAQHLEQFFAHQQARPMGQGLHFKGVRKDGSSFHVDIMLSLVKVEQQAYAIAFIRDATQAKLLEAQIRRELALERRQAHTDYLTGLPNRRAFHTKLEQQLELLKRDGEQFCVALIDIDDFKWVNDQLGHAEGDRALQMLARAIRESCREQDFIARIGGDEFVSIHPHAASSAIQHIMQRVQLAVQQLGQQQGWPVSVSIGTCYCSQWHSDYSVERILQIADEAMYAGKLGGKNQINAAPLTT</sequence>
<dbReference type="Pfam" id="PF00990">
    <property type="entry name" value="GGDEF"/>
    <property type="match status" value="1"/>
</dbReference>
<dbReference type="SUPFAM" id="SSF55785">
    <property type="entry name" value="PYP-like sensor domain (PAS domain)"/>
    <property type="match status" value="1"/>
</dbReference>
<organism evidence="4 5">
    <name type="scientific">Pseudidiomarina sediminum</name>
    <dbReference type="NCBI Taxonomy" id="431675"/>
    <lineage>
        <taxon>Bacteria</taxon>
        <taxon>Pseudomonadati</taxon>
        <taxon>Pseudomonadota</taxon>
        <taxon>Gammaproteobacteria</taxon>
        <taxon>Alteromonadales</taxon>
        <taxon>Idiomarinaceae</taxon>
        <taxon>Pseudidiomarina</taxon>
    </lineage>
</organism>
<evidence type="ECO:0000256" key="1">
    <source>
        <dbReference type="ARBA" id="ARBA00001946"/>
    </source>
</evidence>
<dbReference type="CDD" id="cd01949">
    <property type="entry name" value="GGDEF"/>
    <property type="match status" value="1"/>
</dbReference>
<dbReference type="RefSeq" id="WP_026860259.1">
    <property type="nucleotide sequence ID" value="NZ_JAHVIQ010000001.1"/>
</dbReference>
<evidence type="ECO:0000313" key="4">
    <source>
        <dbReference type="EMBL" id="RUO72563.1"/>
    </source>
</evidence>
<dbReference type="InterPro" id="IPR035965">
    <property type="entry name" value="PAS-like_dom_sf"/>
</dbReference>
<keyword evidence="5" id="KW-1185">Reference proteome</keyword>
<dbReference type="CDD" id="cd00130">
    <property type="entry name" value="PAS"/>
    <property type="match status" value="1"/>
</dbReference>
<evidence type="ECO:0000259" key="3">
    <source>
        <dbReference type="PROSITE" id="PS50887"/>
    </source>
</evidence>
<dbReference type="SMART" id="SM00091">
    <property type="entry name" value="PAS"/>
    <property type="match status" value="1"/>
</dbReference>
<feature type="domain" description="GGDEF" evidence="3">
    <location>
        <begin position="169"/>
        <end position="301"/>
    </location>
</feature>
<dbReference type="STRING" id="1122124.GCA_000423165_01465"/>
<dbReference type="InterPro" id="IPR013767">
    <property type="entry name" value="PAS_fold"/>
</dbReference>
<proteinExistence type="predicted"/>